<comment type="similarity">
    <text evidence="1">Belongs to the UPF0223 family.</text>
</comment>
<comment type="caution">
    <text evidence="2">The sequence shown here is derived from an EMBL/GenBank/DDBJ whole genome shotgun (WGS) entry which is preliminary data.</text>
</comment>
<sequence>MQQYSYPLSEDWSKQEVIDVIYFFQCIEEAYEKGIIREKLLAAYRRFKEIVPSKGEEKQLCGKFDKATGYSCYHTIKEAREKNDGQKIKMEV</sequence>
<name>A0A8J8KDI7_9BACI</name>
<organism evidence="2 3">
    <name type="scientific">Calidifontibacillus erzurumensis</name>
    <dbReference type="NCBI Taxonomy" id="2741433"/>
    <lineage>
        <taxon>Bacteria</taxon>
        <taxon>Bacillati</taxon>
        <taxon>Bacillota</taxon>
        <taxon>Bacilli</taxon>
        <taxon>Bacillales</taxon>
        <taxon>Bacillaceae</taxon>
        <taxon>Calidifontibacillus/Schinkia group</taxon>
        <taxon>Calidifontibacillus</taxon>
    </lineage>
</organism>
<dbReference type="EMBL" id="JABTTE010000002">
    <property type="protein sequence ID" value="NSL50725.1"/>
    <property type="molecule type" value="Genomic_DNA"/>
</dbReference>
<reference evidence="2" key="1">
    <citation type="submission" date="2020-06" db="EMBL/GenBank/DDBJ databases">
        <title>A novel thermopfilic bacterium from Erzurum, Turkey.</title>
        <authorList>
            <person name="Adiguzel A."/>
            <person name="Ay H."/>
            <person name="Baltaci M.O."/>
        </authorList>
    </citation>
    <scope>NUCLEOTIDE SEQUENCE</scope>
    <source>
        <strain evidence="2">P2</strain>
    </source>
</reference>
<evidence type="ECO:0000313" key="3">
    <source>
        <dbReference type="Proteomes" id="UP000625804"/>
    </source>
</evidence>
<dbReference type="RefSeq" id="WP_173729914.1">
    <property type="nucleotide sequence ID" value="NZ_JABTTE010000002.1"/>
</dbReference>
<evidence type="ECO:0000256" key="1">
    <source>
        <dbReference type="HAMAP-Rule" id="MF_01041"/>
    </source>
</evidence>
<protein>
    <recommendedName>
        <fullName evidence="1">UPF0223 protein HR057_02975</fullName>
    </recommendedName>
</protein>
<evidence type="ECO:0000313" key="2">
    <source>
        <dbReference type="EMBL" id="NSL50725.1"/>
    </source>
</evidence>
<gene>
    <name evidence="2" type="ORF">HR057_02975</name>
</gene>
<dbReference type="PIRSF" id="PIRSF037260">
    <property type="entry name" value="UPF0223"/>
    <property type="match status" value="1"/>
</dbReference>
<dbReference type="SUPFAM" id="SSF158504">
    <property type="entry name" value="BH2638-like"/>
    <property type="match status" value="1"/>
</dbReference>
<dbReference type="HAMAP" id="MF_01041">
    <property type="entry name" value="UPF0223"/>
    <property type="match status" value="1"/>
</dbReference>
<dbReference type="InterPro" id="IPR023324">
    <property type="entry name" value="BH2638-like_sf"/>
</dbReference>
<dbReference type="AlphaFoldDB" id="A0A8J8KDI7"/>
<proteinExistence type="inferred from homology"/>
<keyword evidence="3" id="KW-1185">Reference proteome</keyword>
<dbReference type="Gene3D" id="1.10.220.80">
    <property type="entry name" value="BH2638-like"/>
    <property type="match status" value="1"/>
</dbReference>
<dbReference type="Proteomes" id="UP000625804">
    <property type="component" value="Unassembled WGS sequence"/>
</dbReference>
<accession>A0A8J8KDI7</accession>
<dbReference type="NCBIfam" id="NF003353">
    <property type="entry name" value="PRK04387.1"/>
    <property type="match status" value="1"/>
</dbReference>
<dbReference type="Pfam" id="PF05256">
    <property type="entry name" value="UPF0223"/>
    <property type="match status" value="1"/>
</dbReference>
<dbReference type="InterPro" id="IPR007920">
    <property type="entry name" value="UPF0223"/>
</dbReference>